<protein>
    <submittedName>
        <fullName evidence="1">Uncharacterized protein</fullName>
    </submittedName>
</protein>
<comment type="caution">
    <text evidence="1">The sequence shown here is derived from an EMBL/GenBank/DDBJ whole genome shotgun (WGS) entry which is preliminary data.</text>
</comment>
<accession>A0ABR1DAX1</accession>
<gene>
    <name evidence="1" type="primary">Necator_chrIV.g13383</name>
    <name evidence="1" type="ORF">RB195_000092</name>
</gene>
<dbReference type="EMBL" id="JAVFWL010000004">
    <property type="protein sequence ID" value="KAK6746606.1"/>
    <property type="molecule type" value="Genomic_DNA"/>
</dbReference>
<organism evidence="1 2">
    <name type="scientific">Necator americanus</name>
    <name type="common">Human hookworm</name>
    <dbReference type="NCBI Taxonomy" id="51031"/>
    <lineage>
        <taxon>Eukaryota</taxon>
        <taxon>Metazoa</taxon>
        <taxon>Ecdysozoa</taxon>
        <taxon>Nematoda</taxon>
        <taxon>Chromadorea</taxon>
        <taxon>Rhabditida</taxon>
        <taxon>Rhabditina</taxon>
        <taxon>Rhabditomorpha</taxon>
        <taxon>Strongyloidea</taxon>
        <taxon>Ancylostomatidae</taxon>
        <taxon>Bunostominae</taxon>
        <taxon>Necator</taxon>
    </lineage>
</organism>
<sequence>MGWRKMRANSPNEFSGLFRSLQVESRAKIRSWRVEISPGSSDTTQTEHFLLLFGAVRAASAGDVLTPSIVNKISHRQLISSAYLVNRSVQTYLVFRAHILRLCSCSSRCPLSRRHNGRWD</sequence>
<proteinExistence type="predicted"/>
<evidence type="ECO:0000313" key="1">
    <source>
        <dbReference type="EMBL" id="KAK6746606.1"/>
    </source>
</evidence>
<name>A0ABR1DAX1_NECAM</name>
<dbReference type="Proteomes" id="UP001303046">
    <property type="component" value="Unassembled WGS sequence"/>
</dbReference>
<reference evidence="1 2" key="1">
    <citation type="submission" date="2023-08" db="EMBL/GenBank/DDBJ databases">
        <title>A Necator americanus chromosomal reference genome.</title>
        <authorList>
            <person name="Ilik V."/>
            <person name="Petrzelkova K.J."/>
            <person name="Pardy F."/>
            <person name="Fuh T."/>
            <person name="Niatou-Singa F.S."/>
            <person name="Gouil Q."/>
            <person name="Baker L."/>
            <person name="Ritchie M.E."/>
            <person name="Jex A.R."/>
            <person name="Gazzola D."/>
            <person name="Li H."/>
            <person name="Toshio Fujiwara R."/>
            <person name="Zhan B."/>
            <person name="Aroian R.V."/>
            <person name="Pafco B."/>
            <person name="Schwarz E.M."/>
        </authorList>
    </citation>
    <scope>NUCLEOTIDE SEQUENCE [LARGE SCALE GENOMIC DNA]</scope>
    <source>
        <strain evidence="1 2">Aroian</strain>
        <tissue evidence="1">Whole animal</tissue>
    </source>
</reference>
<keyword evidence="2" id="KW-1185">Reference proteome</keyword>
<evidence type="ECO:0000313" key="2">
    <source>
        <dbReference type="Proteomes" id="UP001303046"/>
    </source>
</evidence>